<dbReference type="RefSeq" id="WP_345713626.1">
    <property type="nucleotide sequence ID" value="NZ_BAABIL010000562.1"/>
</dbReference>
<evidence type="ECO:0000313" key="2">
    <source>
        <dbReference type="EMBL" id="GAA4992773.1"/>
    </source>
</evidence>
<dbReference type="CDD" id="cd06260">
    <property type="entry name" value="DUF820-like"/>
    <property type="match status" value="1"/>
</dbReference>
<dbReference type="SUPFAM" id="SSF52980">
    <property type="entry name" value="Restriction endonuclease-like"/>
    <property type="match status" value="1"/>
</dbReference>
<evidence type="ECO:0000313" key="3">
    <source>
        <dbReference type="Proteomes" id="UP001501195"/>
    </source>
</evidence>
<evidence type="ECO:0000259" key="1">
    <source>
        <dbReference type="Pfam" id="PF05685"/>
    </source>
</evidence>
<dbReference type="Proteomes" id="UP001501195">
    <property type="component" value="Unassembled WGS sequence"/>
</dbReference>
<gene>
    <name evidence="2" type="ORF">GCM10023225_30930</name>
</gene>
<dbReference type="PANTHER" id="PTHR34107:SF2">
    <property type="entry name" value="SLL0888 PROTEIN"/>
    <property type="match status" value="1"/>
</dbReference>
<accession>A0ABP9IC11</accession>
<dbReference type="InterPro" id="IPR012296">
    <property type="entry name" value="Nuclease_put_TT1808"/>
</dbReference>
<sequence length="164" mass="18811">MSWEDYLARGEYGEYIDGSFYPRMVTGEHQDVVQALYVLLAGTGHRVFATWGWRPTSARRKHEPDLMVIDREHAGRVDRRSQYWDGPVALLVEVLSPSNESKDWVRNMRDYAALGCPEYWIVSPWGRAVHVFGLVDGAYELDEVITGVRELPRWGLAVDTDVLL</sequence>
<dbReference type="EMBL" id="BAABIL010000562">
    <property type="protein sequence ID" value="GAA4992773.1"/>
    <property type="molecule type" value="Genomic_DNA"/>
</dbReference>
<name>A0ABP9IC11_9ACTN</name>
<dbReference type="InterPro" id="IPR011335">
    <property type="entry name" value="Restrct_endonuc-II-like"/>
</dbReference>
<dbReference type="Gene3D" id="3.90.1570.10">
    <property type="entry name" value="tt1808, chain A"/>
    <property type="match status" value="1"/>
</dbReference>
<proteinExistence type="predicted"/>
<dbReference type="Pfam" id="PF05685">
    <property type="entry name" value="Uma2"/>
    <property type="match status" value="1"/>
</dbReference>
<feature type="domain" description="Putative restriction endonuclease" evidence="1">
    <location>
        <begin position="11"/>
        <end position="149"/>
    </location>
</feature>
<reference evidence="3" key="1">
    <citation type="journal article" date="2019" name="Int. J. Syst. Evol. Microbiol.">
        <title>The Global Catalogue of Microorganisms (GCM) 10K type strain sequencing project: providing services to taxonomists for standard genome sequencing and annotation.</title>
        <authorList>
            <consortium name="The Broad Institute Genomics Platform"/>
            <consortium name="The Broad Institute Genome Sequencing Center for Infectious Disease"/>
            <person name="Wu L."/>
            <person name="Ma J."/>
        </authorList>
    </citation>
    <scope>NUCLEOTIDE SEQUENCE [LARGE SCALE GENOMIC DNA]</scope>
    <source>
        <strain evidence="3">JCM 18126</strain>
    </source>
</reference>
<dbReference type="PANTHER" id="PTHR34107">
    <property type="entry name" value="SLL0198 PROTEIN-RELATED"/>
    <property type="match status" value="1"/>
</dbReference>
<protein>
    <recommendedName>
        <fullName evidence="1">Putative restriction endonuclease domain-containing protein</fullName>
    </recommendedName>
</protein>
<keyword evidence="3" id="KW-1185">Reference proteome</keyword>
<organism evidence="2 3">
    <name type="scientific">Kineococcus glutinatus</name>
    <dbReference type="NCBI Taxonomy" id="1070872"/>
    <lineage>
        <taxon>Bacteria</taxon>
        <taxon>Bacillati</taxon>
        <taxon>Actinomycetota</taxon>
        <taxon>Actinomycetes</taxon>
        <taxon>Kineosporiales</taxon>
        <taxon>Kineosporiaceae</taxon>
        <taxon>Kineococcus</taxon>
    </lineage>
</organism>
<comment type="caution">
    <text evidence="2">The sequence shown here is derived from an EMBL/GenBank/DDBJ whole genome shotgun (WGS) entry which is preliminary data.</text>
</comment>
<dbReference type="InterPro" id="IPR008538">
    <property type="entry name" value="Uma2"/>
</dbReference>